<feature type="coiled-coil region" evidence="1">
    <location>
        <begin position="16"/>
        <end position="53"/>
    </location>
</feature>
<keyword evidence="1" id="KW-0175">Coiled coil</keyword>
<comment type="caution">
    <text evidence="2">The sequence shown here is derived from an EMBL/GenBank/DDBJ whole genome shotgun (WGS) entry which is preliminary data.</text>
</comment>
<evidence type="ECO:0000313" key="2">
    <source>
        <dbReference type="EMBL" id="GAH83128.1"/>
    </source>
</evidence>
<sequence length="102" mass="11544">SHSEGANAFIGAINILRDFETKKEDVEQTLNEIKKVESTLKDLKSKMIELSKAIESQPRITTAFNKAKRHTLSVLDKFANIIENSIYLTIDIERALEEIIPS</sequence>
<gene>
    <name evidence="2" type="ORF">S03H2_59553</name>
</gene>
<protein>
    <submittedName>
        <fullName evidence="2">Uncharacterized protein</fullName>
    </submittedName>
</protein>
<reference evidence="2" key="1">
    <citation type="journal article" date="2014" name="Front. Microbiol.">
        <title>High frequency of phylogenetically diverse reductive dehalogenase-homologous genes in deep subseafloor sedimentary metagenomes.</title>
        <authorList>
            <person name="Kawai M."/>
            <person name="Futagami T."/>
            <person name="Toyoda A."/>
            <person name="Takaki Y."/>
            <person name="Nishi S."/>
            <person name="Hori S."/>
            <person name="Arai W."/>
            <person name="Tsubouchi T."/>
            <person name="Morono Y."/>
            <person name="Uchiyama I."/>
            <person name="Ito T."/>
            <person name="Fujiyama A."/>
            <person name="Inagaki F."/>
            <person name="Takami H."/>
        </authorList>
    </citation>
    <scope>NUCLEOTIDE SEQUENCE</scope>
    <source>
        <strain evidence="2">Expedition CK06-06</strain>
    </source>
</reference>
<name>X1KM53_9ZZZZ</name>
<dbReference type="EMBL" id="BARU01038298">
    <property type="protein sequence ID" value="GAH83128.1"/>
    <property type="molecule type" value="Genomic_DNA"/>
</dbReference>
<organism evidence="2">
    <name type="scientific">marine sediment metagenome</name>
    <dbReference type="NCBI Taxonomy" id="412755"/>
    <lineage>
        <taxon>unclassified sequences</taxon>
        <taxon>metagenomes</taxon>
        <taxon>ecological metagenomes</taxon>
    </lineage>
</organism>
<evidence type="ECO:0000256" key="1">
    <source>
        <dbReference type="SAM" id="Coils"/>
    </source>
</evidence>
<accession>X1KM53</accession>
<dbReference type="AlphaFoldDB" id="X1KM53"/>
<feature type="non-terminal residue" evidence="2">
    <location>
        <position position="1"/>
    </location>
</feature>
<proteinExistence type="predicted"/>